<reference evidence="3 4" key="1">
    <citation type="journal article" date="2015" name="Microbiome">
        <title>Genomic resolution of linkages in carbon, nitrogen, and sulfur cycling among widespread estuary sediment bacteria.</title>
        <authorList>
            <person name="Baker B.J."/>
            <person name="Lazar C.S."/>
            <person name="Teske A.P."/>
            <person name="Dick G.J."/>
        </authorList>
    </citation>
    <scope>NUCLEOTIDE SEQUENCE [LARGE SCALE GENOMIC DNA]</scope>
    <source>
        <strain evidence="3">DG_26</strain>
    </source>
</reference>
<evidence type="ECO:0000313" key="3">
    <source>
        <dbReference type="EMBL" id="KPJ51287.1"/>
    </source>
</evidence>
<protein>
    <submittedName>
        <fullName evidence="3">Dinitrogenase iron-molybdenum cofactor</fullName>
    </submittedName>
</protein>
<dbReference type="EMBL" id="LIZT01000003">
    <property type="protein sequence ID" value="KPJ51287.1"/>
    <property type="molecule type" value="Genomic_DNA"/>
</dbReference>
<evidence type="ECO:0000256" key="1">
    <source>
        <dbReference type="SAM" id="MobiDB-lite"/>
    </source>
</evidence>
<dbReference type="SUPFAM" id="SSF53146">
    <property type="entry name" value="Nitrogenase accessory factor-like"/>
    <property type="match status" value="1"/>
</dbReference>
<organism evidence="3 4">
    <name type="scientific">candidate division TA06 bacterium DG_26</name>
    <dbReference type="NCBI Taxonomy" id="1703771"/>
    <lineage>
        <taxon>Bacteria</taxon>
        <taxon>Bacteria division TA06</taxon>
    </lineage>
</organism>
<dbReference type="PANTHER" id="PTHR42983:SF1">
    <property type="entry name" value="IRON-MOLYBDENUM PROTEIN"/>
    <property type="match status" value="1"/>
</dbReference>
<dbReference type="InterPro" id="IPR033913">
    <property type="entry name" value="MTH1175_dom"/>
</dbReference>
<feature type="region of interest" description="Disordered" evidence="1">
    <location>
        <begin position="106"/>
        <end position="137"/>
    </location>
</feature>
<name>A0A0S7WM78_UNCT6</name>
<comment type="caution">
    <text evidence="3">The sequence shown here is derived from an EMBL/GenBank/DDBJ whole genome shotgun (WGS) entry which is preliminary data.</text>
</comment>
<dbReference type="Proteomes" id="UP000051124">
    <property type="component" value="Unassembled WGS sequence"/>
</dbReference>
<proteinExistence type="predicted"/>
<dbReference type="AlphaFoldDB" id="A0A0S7WM78"/>
<evidence type="ECO:0000259" key="2">
    <source>
        <dbReference type="Pfam" id="PF02579"/>
    </source>
</evidence>
<dbReference type="PANTHER" id="PTHR42983">
    <property type="entry name" value="DINITROGENASE IRON-MOLYBDENUM COFACTOR PROTEIN-RELATED"/>
    <property type="match status" value="1"/>
</dbReference>
<gene>
    <name evidence="3" type="ORF">AMJ40_00320</name>
</gene>
<dbReference type="InterPro" id="IPR036105">
    <property type="entry name" value="DiNase_FeMo-co_biosyn_sf"/>
</dbReference>
<dbReference type="Gene3D" id="3.30.420.130">
    <property type="entry name" value="Dinitrogenase iron-molybdenum cofactor biosynthesis domain"/>
    <property type="match status" value="1"/>
</dbReference>
<evidence type="ECO:0000313" key="4">
    <source>
        <dbReference type="Proteomes" id="UP000051124"/>
    </source>
</evidence>
<feature type="domain" description="Dinitrogenase iron-molybdenum cofactor biosynthesis" evidence="2">
    <location>
        <begin position="9"/>
        <end position="96"/>
    </location>
</feature>
<accession>A0A0S7WM78</accession>
<dbReference type="InterPro" id="IPR003731">
    <property type="entry name" value="Di-Nase_FeMo-co_biosynth"/>
</dbReference>
<dbReference type="Pfam" id="PF02579">
    <property type="entry name" value="Nitro_FeMo-Co"/>
    <property type="match status" value="1"/>
</dbReference>
<sequence length="137" mass="14833">MKIAISTDQGFVSSHFGRCAAYTIVEVEGTKIVNTEEIVNPGHYPGFLPEYLSEKGVNTIICGGMGHRAQSLFRAKGIDTIVGVVGSVEEVIRKFASGELEQGESLCEHGHGEAHGNRECRHGKRKDEKEGGFDAQT</sequence>
<dbReference type="CDD" id="cd00851">
    <property type="entry name" value="MTH1175"/>
    <property type="match status" value="1"/>
</dbReference>